<accession>A0A9Q0IYY6</accession>
<keyword evidence="5 6" id="KW-0472">Membrane</keyword>
<dbReference type="Pfam" id="PF01554">
    <property type="entry name" value="MatE"/>
    <property type="match status" value="2"/>
</dbReference>
<keyword evidence="9" id="KW-1185">Reference proteome</keyword>
<feature type="transmembrane region" description="Helical" evidence="6">
    <location>
        <begin position="206"/>
        <end position="230"/>
    </location>
</feature>
<sequence>MEQDQLLSMAEKKPVMGGVTWAAFVEERKKLSSMAVPMVVVSVAHYLLQVVSLMMAGHLGELSLSGVSIATSFTNVTGFSLLLGMSEALETLCGQAYGAGQYQKFGSYIYCAIITFMPVCLLVSILWSFMDRMLNLIGQDPQISMIAAKYAVWLMPGLFAFAILQCLMRYFLSQSMILPMLITSCASLCFHIPLCWALVYKCRLGVTGAAVSIGLSYWLNVVLAIFYISYSPSCVKTRLLCWKDVSSSIKEFLRFALPSASMVCLEWWTFELVILLSGILPDSELETSVLSICLTASSLHYNVVYGISGAASTRVSNELGAGNPQGARVAVIVSLIVSLAEAVIVSIILFACRYVLGYAFSRDKEVVDYVTKIAPLLSLAIIVDSLQAVLSAGIARGCGWQNMGAFINLGAYYAVGIPVAVVLCFILHLQGRGLWIGIVTGTTVQVILFSLITALTDWQKQATKVRRRIAEGTISDDNELPQSLKRIQGNGKSERTRLCETERETIPETIELLDLKQTKKDPRQYKSTREGHPSDQFEQESD</sequence>
<dbReference type="GO" id="GO:0016020">
    <property type="term" value="C:membrane"/>
    <property type="evidence" value="ECO:0007669"/>
    <property type="project" value="UniProtKB-SubCell"/>
</dbReference>
<feature type="transmembrane region" description="Helical" evidence="6">
    <location>
        <begin position="35"/>
        <end position="56"/>
    </location>
</feature>
<evidence type="ECO:0000313" key="9">
    <source>
        <dbReference type="Proteomes" id="UP001141552"/>
    </source>
</evidence>
<keyword evidence="4 6" id="KW-1133">Transmembrane helix</keyword>
<evidence type="ECO:0000313" key="8">
    <source>
        <dbReference type="EMBL" id="KAJ4822403.1"/>
    </source>
</evidence>
<dbReference type="OrthoDB" id="2126698at2759"/>
<evidence type="ECO:0000256" key="6">
    <source>
        <dbReference type="RuleBase" id="RU004914"/>
    </source>
</evidence>
<dbReference type="GO" id="GO:0042910">
    <property type="term" value="F:xenobiotic transmembrane transporter activity"/>
    <property type="evidence" value="ECO:0007669"/>
    <property type="project" value="InterPro"/>
</dbReference>
<dbReference type="Proteomes" id="UP001141552">
    <property type="component" value="Unassembled WGS sequence"/>
</dbReference>
<dbReference type="AlphaFoldDB" id="A0A9Q0IYY6"/>
<proteinExistence type="inferred from homology"/>
<gene>
    <name evidence="8" type="ORF">Tsubulata_008941</name>
</gene>
<reference evidence="8" key="2">
    <citation type="journal article" date="2023" name="Plants (Basel)">
        <title>Annotation of the Turnera subulata (Passifloraceae) Draft Genome Reveals the S-Locus Evolved after the Divergence of Turneroideae from Passifloroideae in a Stepwise Manner.</title>
        <authorList>
            <person name="Henning P.M."/>
            <person name="Roalson E.H."/>
            <person name="Mir W."/>
            <person name="McCubbin A.G."/>
            <person name="Shore J.S."/>
        </authorList>
    </citation>
    <scope>NUCLEOTIDE SEQUENCE</scope>
    <source>
        <strain evidence="8">F60SS</strain>
    </source>
</reference>
<comment type="subcellular location">
    <subcellularLocation>
        <location evidence="1">Membrane</location>
        <topology evidence="1">Multi-pass membrane protein</topology>
    </subcellularLocation>
</comment>
<feature type="transmembrane region" description="Helical" evidence="6">
    <location>
        <begin position="251"/>
        <end position="269"/>
    </location>
</feature>
<feature type="transmembrane region" description="Helical" evidence="6">
    <location>
        <begin position="62"/>
        <end position="84"/>
    </location>
</feature>
<feature type="transmembrane region" description="Helical" evidence="6">
    <location>
        <begin position="406"/>
        <end position="428"/>
    </location>
</feature>
<feature type="transmembrane region" description="Helical" evidence="6">
    <location>
        <begin position="178"/>
        <end position="200"/>
    </location>
</feature>
<reference evidence="8" key="1">
    <citation type="submission" date="2022-02" db="EMBL/GenBank/DDBJ databases">
        <authorList>
            <person name="Henning P.M."/>
            <person name="McCubbin A.G."/>
            <person name="Shore J.S."/>
        </authorList>
    </citation>
    <scope>NUCLEOTIDE SEQUENCE</scope>
    <source>
        <strain evidence="8">F60SS</strain>
        <tissue evidence="8">Leaves</tissue>
    </source>
</reference>
<name>A0A9Q0IYY6_9ROSI</name>
<keyword evidence="3 6" id="KW-0812">Transmembrane</keyword>
<evidence type="ECO:0000256" key="1">
    <source>
        <dbReference type="ARBA" id="ARBA00004141"/>
    </source>
</evidence>
<evidence type="ECO:0000256" key="5">
    <source>
        <dbReference type="ARBA" id="ARBA00023136"/>
    </source>
</evidence>
<dbReference type="InterPro" id="IPR002528">
    <property type="entry name" value="MATE_fam"/>
</dbReference>
<protein>
    <recommendedName>
        <fullName evidence="6">Protein DETOXIFICATION</fullName>
    </recommendedName>
    <alternativeName>
        <fullName evidence="6">Multidrug and toxic compound extrusion protein</fullName>
    </alternativeName>
</protein>
<dbReference type="PANTHER" id="PTHR11206">
    <property type="entry name" value="MULTIDRUG RESISTANCE PROTEIN"/>
    <property type="match status" value="1"/>
</dbReference>
<dbReference type="GO" id="GO:0015297">
    <property type="term" value="F:antiporter activity"/>
    <property type="evidence" value="ECO:0007669"/>
    <property type="project" value="InterPro"/>
</dbReference>
<dbReference type="InterPro" id="IPR045069">
    <property type="entry name" value="MATE_euk"/>
</dbReference>
<feature type="transmembrane region" description="Helical" evidence="6">
    <location>
        <begin position="376"/>
        <end position="394"/>
    </location>
</feature>
<comment type="caution">
    <text evidence="8">The sequence shown here is derived from an EMBL/GenBank/DDBJ whole genome shotgun (WGS) entry which is preliminary data.</text>
</comment>
<evidence type="ECO:0000256" key="4">
    <source>
        <dbReference type="ARBA" id="ARBA00022989"/>
    </source>
</evidence>
<dbReference type="CDD" id="cd13132">
    <property type="entry name" value="MATE_eukaryotic"/>
    <property type="match status" value="1"/>
</dbReference>
<feature type="region of interest" description="Disordered" evidence="7">
    <location>
        <begin position="480"/>
        <end position="542"/>
    </location>
</feature>
<dbReference type="NCBIfam" id="TIGR00797">
    <property type="entry name" value="matE"/>
    <property type="match status" value="1"/>
</dbReference>
<feature type="compositionally biased region" description="Basic and acidic residues" evidence="7">
    <location>
        <begin position="492"/>
        <end position="506"/>
    </location>
</feature>
<evidence type="ECO:0000256" key="3">
    <source>
        <dbReference type="ARBA" id="ARBA00022692"/>
    </source>
</evidence>
<feature type="compositionally biased region" description="Basic and acidic residues" evidence="7">
    <location>
        <begin position="513"/>
        <end position="535"/>
    </location>
</feature>
<feature type="transmembrane region" description="Helical" evidence="6">
    <location>
        <begin position="434"/>
        <end position="458"/>
    </location>
</feature>
<organism evidence="8 9">
    <name type="scientific">Turnera subulata</name>
    <dbReference type="NCBI Taxonomy" id="218843"/>
    <lineage>
        <taxon>Eukaryota</taxon>
        <taxon>Viridiplantae</taxon>
        <taxon>Streptophyta</taxon>
        <taxon>Embryophyta</taxon>
        <taxon>Tracheophyta</taxon>
        <taxon>Spermatophyta</taxon>
        <taxon>Magnoliopsida</taxon>
        <taxon>eudicotyledons</taxon>
        <taxon>Gunneridae</taxon>
        <taxon>Pentapetalae</taxon>
        <taxon>rosids</taxon>
        <taxon>fabids</taxon>
        <taxon>Malpighiales</taxon>
        <taxon>Passifloraceae</taxon>
        <taxon>Turnera</taxon>
    </lineage>
</organism>
<comment type="similarity">
    <text evidence="2 6">Belongs to the multi antimicrobial extrusion (MATE) (TC 2.A.66.1) family.</text>
</comment>
<dbReference type="EMBL" id="JAKUCV010007685">
    <property type="protein sequence ID" value="KAJ4822403.1"/>
    <property type="molecule type" value="Genomic_DNA"/>
</dbReference>
<dbReference type="GO" id="GO:1990961">
    <property type="term" value="P:xenobiotic detoxification by transmembrane export across the plasma membrane"/>
    <property type="evidence" value="ECO:0007669"/>
    <property type="project" value="InterPro"/>
</dbReference>
<feature type="transmembrane region" description="Helical" evidence="6">
    <location>
        <begin position="329"/>
        <end position="356"/>
    </location>
</feature>
<feature type="transmembrane region" description="Helical" evidence="6">
    <location>
        <begin position="150"/>
        <end position="171"/>
    </location>
</feature>
<feature type="transmembrane region" description="Helical" evidence="6">
    <location>
        <begin position="105"/>
        <end position="130"/>
    </location>
</feature>
<evidence type="ECO:0000256" key="2">
    <source>
        <dbReference type="ARBA" id="ARBA00010199"/>
    </source>
</evidence>
<evidence type="ECO:0000256" key="7">
    <source>
        <dbReference type="SAM" id="MobiDB-lite"/>
    </source>
</evidence>